<dbReference type="AlphaFoldDB" id="A0A5N5XA97"/>
<organism evidence="2 3">
    <name type="scientific">Aspergillus leporis</name>
    <dbReference type="NCBI Taxonomy" id="41062"/>
    <lineage>
        <taxon>Eukaryota</taxon>
        <taxon>Fungi</taxon>
        <taxon>Dikarya</taxon>
        <taxon>Ascomycota</taxon>
        <taxon>Pezizomycotina</taxon>
        <taxon>Eurotiomycetes</taxon>
        <taxon>Eurotiomycetidae</taxon>
        <taxon>Eurotiales</taxon>
        <taxon>Aspergillaceae</taxon>
        <taxon>Aspergillus</taxon>
        <taxon>Aspergillus subgen. Circumdati</taxon>
    </lineage>
</organism>
<reference evidence="2 3" key="1">
    <citation type="submission" date="2019-04" db="EMBL/GenBank/DDBJ databases">
        <title>Friends and foes A comparative genomics study of 23 Aspergillus species from section Flavi.</title>
        <authorList>
            <consortium name="DOE Joint Genome Institute"/>
            <person name="Kjaerbolling I."/>
            <person name="Vesth T."/>
            <person name="Frisvad J.C."/>
            <person name="Nybo J.L."/>
            <person name="Theobald S."/>
            <person name="Kildgaard S."/>
            <person name="Isbrandt T."/>
            <person name="Kuo A."/>
            <person name="Sato A."/>
            <person name="Lyhne E.K."/>
            <person name="Kogle M.E."/>
            <person name="Wiebenga A."/>
            <person name="Kun R.S."/>
            <person name="Lubbers R.J."/>
            <person name="Makela M.R."/>
            <person name="Barry K."/>
            <person name="Chovatia M."/>
            <person name="Clum A."/>
            <person name="Daum C."/>
            <person name="Haridas S."/>
            <person name="He G."/>
            <person name="LaButti K."/>
            <person name="Lipzen A."/>
            <person name="Mondo S."/>
            <person name="Riley R."/>
            <person name="Salamov A."/>
            <person name="Simmons B.A."/>
            <person name="Magnuson J.K."/>
            <person name="Henrissat B."/>
            <person name="Mortensen U.H."/>
            <person name="Larsen T.O."/>
            <person name="Devries R.P."/>
            <person name="Grigoriev I.V."/>
            <person name="Machida M."/>
            <person name="Baker S.E."/>
            <person name="Andersen M.R."/>
        </authorList>
    </citation>
    <scope>NUCLEOTIDE SEQUENCE [LARGE SCALE GENOMIC DNA]</scope>
    <source>
        <strain evidence="2 3">CBS 151.66</strain>
    </source>
</reference>
<protein>
    <submittedName>
        <fullName evidence="2">Uncharacterized protein</fullName>
    </submittedName>
</protein>
<accession>A0A5N5XA97</accession>
<proteinExistence type="predicted"/>
<evidence type="ECO:0000256" key="1">
    <source>
        <dbReference type="SAM" id="MobiDB-lite"/>
    </source>
</evidence>
<sequence>MPSEQKTLYSQGLNFASYIKDGVDQRTGQCTFTVSLFDAPSEARNLPPLKLSLTHNPLNPYDAGFGKRMVAQPFELPAPRGAQGPTPVNRRALSSHPHRLPSGVVETLSNASNTYKMTVPIRLDAANGRSLTLRWSQFDGEPRLSSIQDGSDVLLRVDYQYPRVSVTRAPDSSEKSTLTFRRQDHNLREFKTPTPDLPPWRFSYQTFPSATCVTTVYTPTGLVENITYKENGHRLPPGSPYQAIPCVKMHVVHPGNGQPSMRTIYTFSTKNFMGYGSGYGRKEGEDNLYRAGYEYEYTSTASVDGGTQTTNTLSSCRSIWTTRRMPSVVYRVRTPLASATVTQCPAFFSRAEY</sequence>
<keyword evidence="3" id="KW-1185">Reference proteome</keyword>
<feature type="region of interest" description="Disordered" evidence="1">
    <location>
        <begin position="77"/>
        <end position="101"/>
    </location>
</feature>
<gene>
    <name evidence="2" type="ORF">BDV29DRAFT_153535</name>
</gene>
<name>A0A5N5XA97_9EURO</name>
<dbReference type="OrthoDB" id="442731at2759"/>
<dbReference type="Proteomes" id="UP000326565">
    <property type="component" value="Unassembled WGS sequence"/>
</dbReference>
<evidence type="ECO:0000313" key="2">
    <source>
        <dbReference type="EMBL" id="KAB8077671.1"/>
    </source>
</evidence>
<evidence type="ECO:0000313" key="3">
    <source>
        <dbReference type="Proteomes" id="UP000326565"/>
    </source>
</evidence>
<dbReference type="EMBL" id="ML732166">
    <property type="protein sequence ID" value="KAB8077671.1"/>
    <property type="molecule type" value="Genomic_DNA"/>
</dbReference>